<keyword evidence="10" id="KW-1185">Reference proteome</keyword>
<organism evidence="9 10">
    <name type="scientific">Ascobolus immersus RN42</name>
    <dbReference type="NCBI Taxonomy" id="1160509"/>
    <lineage>
        <taxon>Eukaryota</taxon>
        <taxon>Fungi</taxon>
        <taxon>Dikarya</taxon>
        <taxon>Ascomycota</taxon>
        <taxon>Pezizomycotina</taxon>
        <taxon>Pezizomycetes</taxon>
        <taxon>Pezizales</taxon>
        <taxon>Ascobolaceae</taxon>
        <taxon>Ascobolus</taxon>
    </lineage>
</organism>
<dbReference type="InterPro" id="IPR049326">
    <property type="entry name" value="Rhodopsin_dom_fungi"/>
</dbReference>
<dbReference type="PANTHER" id="PTHR33048:SF129">
    <property type="entry name" value="INTEGRAL MEMBRANE PROTEIN-RELATED"/>
    <property type="match status" value="1"/>
</dbReference>
<dbReference type="OrthoDB" id="444631at2759"/>
<evidence type="ECO:0000256" key="3">
    <source>
        <dbReference type="ARBA" id="ARBA00022989"/>
    </source>
</evidence>
<dbReference type="InterPro" id="IPR052337">
    <property type="entry name" value="SAT4-like"/>
</dbReference>
<evidence type="ECO:0000259" key="8">
    <source>
        <dbReference type="Pfam" id="PF20684"/>
    </source>
</evidence>
<keyword evidence="4 7" id="KW-0472">Membrane</keyword>
<evidence type="ECO:0000256" key="6">
    <source>
        <dbReference type="SAM" id="MobiDB-lite"/>
    </source>
</evidence>
<keyword evidence="2 7" id="KW-0812">Transmembrane</keyword>
<evidence type="ECO:0000313" key="10">
    <source>
        <dbReference type="Proteomes" id="UP000275078"/>
    </source>
</evidence>
<feature type="transmembrane region" description="Helical" evidence="7">
    <location>
        <begin position="284"/>
        <end position="306"/>
    </location>
</feature>
<feature type="region of interest" description="Disordered" evidence="6">
    <location>
        <begin position="360"/>
        <end position="393"/>
    </location>
</feature>
<feature type="region of interest" description="Disordered" evidence="6">
    <location>
        <begin position="1"/>
        <end position="40"/>
    </location>
</feature>
<feature type="compositionally biased region" description="Low complexity" evidence="6">
    <location>
        <begin position="360"/>
        <end position="371"/>
    </location>
</feature>
<dbReference type="AlphaFoldDB" id="A0A3N4I0M8"/>
<accession>A0A3N4I0M8</accession>
<feature type="transmembrane region" description="Helical" evidence="7">
    <location>
        <begin position="72"/>
        <end position="94"/>
    </location>
</feature>
<dbReference type="Pfam" id="PF20684">
    <property type="entry name" value="Fung_rhodopsin"/>
    <property type="match status" value="1"/>
</dbReference>
<comment type="subcellular location">
    <subcellularLocation>
        <location evidence="1">Membrane</location>
        <topology evidence="1">Multi-pass membrane protein</topology>
    </subcellularLocation>
</comment>
<evidence type="ECO:0000256" key="1">
    <source>
        <dbReference type="ARBA" id="ARBA00004141"/>
    </source>
</evidence>
<evidence type="ECO:0000256" key="2">
    <source>
        <dbReference type="ARBA" id="ARBA00022692"/>
    </source>
</evidence>
<feature type="domain" description="Rhodopsin" evidence="8">
    <location>
        <begin position="90"/>
        <end position="346"/>
    </location>
</feature>
<dbReference type="EMBL" id="ML119696">
    <property type="protein sequence ID" value="RPA79665.1"/>
    <property type="molecule type" value="Genomic_DNA"/>
</dbReference>
<dbReference type="Proteomes" id="UP000275078">
    <property type="component" value="Unassembled WGS sequence"/>
</dbReference>
<gene>
    <name evidence="9" type="ORF">BJ508DRAFT_328098</name>
</gene>
<evidence type="ECO:0000313" key="9">
    <source>
        <dbReference type="EMBL" id="RPA79665.1"/>
    </source>
</evidence>
<feature type="compositionally biased region" description="Low complexity" evidence="6">
    <location>
        <begin position="409"/>
        <end position="427"/>
    </location>
</feature>
<reference evidence="9 10" key="1">
    <citation type="journal article" date="2018" name="Nat. Ecol. Evol.">
        <title>Pezizomycetes genomes reveal the molecular basis of ectomycorrhizal truffle lifestyle.</title>
        <authorList>
            <person name="Murat C."/>
            <person name="Payen T."/>
            <person name="Noel B."/>
            <person name="Kuo A."/>
            <person name="Morin E."/>
            <person name="Chen J."/>
            <person name="Kohler A."/>
            <person name="Krizsan K."/>
            <person name="Balestrini R."/>
            <person name="Da Silva C."/>
            <person name="Montanini B."/>
            <person name="Hainaut M."/>
            <person name="Levati E."/>
            <person name="Barry K.W."/>
            <person name="Belfiori B."/>
            <person name="Cichocki N."/>
            <person name="Clum A."/>
            <person name="Dockter R.B."/>
            <person name="Fauchery L."/>
            <person name="Guy J."/>
            <person name="Iotti M."/>
            <person name="Le Tacon F."/>
            <person name="Lindquist E.A."/>
            <person name="Lipzen A."/>
            <person name="Malagnac F."/>
            <person name="Mello A."/>
            <person name="Molinier V."/>
            <person name="Miyauchi S."/>
            <person name="Poulain J."/>
            <person name="Riccioni C."/>
            <person name="Rubini A."/>
            <person name="Sitrit Y."/>
            <person name="Splivallo R."/>
            <person name="Traeger S."/>
            <person name="Wang M."/>
            <person name="Zifcakova L."/>
            <person name="Wipf D."/>
            <person name="Zambonelli A."/>
            <person name="Paolocci F."/>
            <person name="Nowrousian M."/>
            <person name="Ottonello S."/>
            <person name="Baldrian P."/>
            <person name="Spatafora J.W."/>
            <person name="Henrissat B."/>
            <person name="Nagy L.G."/>
            <person name="Aury J.M."/>
            <person name="Wincker P."/>
            <person name="Grigoriev I.V."/>
            <person name="Bonfante P."/>
            <person name="Martin F.M."/>
        </authorList>
    </citation>
    <scope>NUCLEOTIDE SEQUENCE [LARGE SCALE GENOMIC DNA]</scope>
    <source>
        <strain evidence="9 10">RN42</strain>
    </source>
</reference>
<dbReference type="PANTHER" id="PTHR33048">
    <property type="entry name" value="PTH11-LIKE INTEGRAL MEMBRANE PROTEIN (AFU_ORTHOLOGUE AFUA_5G11245)"/>
    <property type="match status" value="1"/>
</dbReference>
<feature type="compositionally biased region" description="Low complexity" evidence="6">
    <location>
        <begin position="468"/>
        <end position="520"/>
    </location>
</feature>
<proteinExistence type="inferred from homology"/>
<feature type="transmembrane region" description="Helical" evidence="7">
    <location>
        <begin position="248"/>
        <end position="272"/>
    </location>
</feature>
<comment type="similarity">
    <text evidence="5">Belongs to the SAT4 family.</text>
</comment>
<feature type="compositionally biased region" description="Basic and acidic residues" evidence="6">
    <location>
        <begin position="526"/>
        <end position="538"/>
    </location>
</feature>
<protein>
    <recommendedName>
        <fullName evidence="8">Rhodopsin domain-containing protein</fullName>
    </recommendedName>
</protein>
<feature type="region of interest" description="Disordered" evidence="6">
    <location>
        <begin position="405"/>
        <end position="538"/>
    </location>
</feature>
<evidence type="ECO:0000256" key="4">
    <source>
        <dbReference type="ARBA" id="ARBA00023136"/>
    </source>
</evidence>
<dbReference type="STRING" id="1160509.A0A3N4I0M8"/>
<name>A0A3N4I0M8_ASCIM</name>
<sequence>MAPYKEFASFLSSSPSSSSYSSPHSTTTSSPGTLGSLTSIPHHDPEKMAERFLEYLTKTSDPSYHPADRGPMVLQFSIATTILTSLAVIFRFWGRKAITKRWTSDDWAILVANGWMLASTILNCIGIHQGAIGKHLSDFVFLQPFTEMEHTTSTVTFAIKLAFAYQLLYLLTLLFIKLSLLLFYRRLLGPNTGGPLIPIIYGTMGALVVYTIISLFLLIFQCKPVRAYWTPEIHTQFCPSWEGGLRRLYFGVLVVSVGSDFWVLGMPVAIVWKLSISGWKKVGCVIVFSLGIVACVAAAIRLYLVHTRPMYKDITWDFVLLVFWGQAEIAMAIICACLPALKQLFEHLFKKVKAKSIRSSSSDSSEAPSSVSRRRAQTVEISESLDEKRTMHQFLDSETKSLDLEKAMSGASSSSTSSHLSSPSSSSNPTQGVDRDSTHIIHQYQPPTHPPLALHMPTRPTTPPTSPISPTSPTSPISPASSTKPLLSRVISSSPSTSSSSSVKSIGTFAASPIAAAPKQAKSRMQVREPKKGKTSEFEGFDEWEKRFTWDTGKPVR</sequence>
<evidence type="ECO:0000256" key="7">
    <source>
        <dbReference type="SAM" id="Phobius"/>
    </source>
</evidence>
<feature type="transmembrane region" description="Helical" evidence="7">
    <location>
        <begin position="196"/>
        <end position="220"/>
    </location>
</feature>
<keyword evidence="3 7" id="KW-1133">Transmembrane helix</keyword>
<feature type="compositionally biased region" description="Low complexity" evidence="6">
    <location>
        <begin position="9"/>
        <end position="39"/>
    </location>
</feature>
<evidence type="ECO:0000256" key="5">
    <source>
        <dbReference type="ARBA" id="ARBA00038359"/>
    </source>
</evidence>
<feature type="transmembrane region" description="Helical" evidence="7">
    <location>
        <begin position="318"/>
        <end position="341"/>
    </location>
</feature>
<dbReference type="GO" id="GO:0016020">
    <property type="term" value="C:membrane"/>
    <property type="evidence" value="ECO:0007669"/>
    <property type="project" value="UniProtKB-SubCell"/>
</dbReference>
<feature type="transmembrane region" description="Helical" evidence="7">
    <location>
        <begin position="163"/>
        <end position="184"/>
    </location>
</feature>